<dbReference type="Pfam" id="PF03467">
    <property type="entry name" value="Smg4_UPF3"/>
    <property type="match status" value="1"/>
</dbReference>
<evidence type="ECO:0000256" key="5">
    <source>
        <dbReference type="SAM" id="MobiDB-lite"/>
    </source>
</evidence>
<dbReference type="OrthoDB" id="18087at2759"/>
<dbReference type="GO" id="GO:0003729">
    <property type="term" value="F:mRNA binding"/>
    <property type="evidence" value="ECO:0007669"/>
    <property type="project" value="TreeGrafter"/>
</dbReference>
<evidence type="ECO:0000256" key="4">
    <source>
        <dbReference type="ARBA" id="ARBA00023242"/>
    </source>
</evidence>
<proteinExistence type="inferred from homology"/>
<sequence length="194" mass="22066">MSSEETSESNQTGNEGKNESDSNKGKDKKYRNTPLTKVVIRRLPPTMTLEKFIDQVSPLPENDYLHFAKADASLGQHAFCTAYVNFVNPKDVYLFTEKFDDYCFIDGKGHEYRAVVEFAPFQKIPRKKSRQRDPKCGTIYSDSDYLTFVAKIKQSQDDPNESVIKTTCGKSSPLLSVQDVLEEIEAKAQERKSM</sequence>
<dbReference type="FunFam" id="3.30.70.330:FF:000717">
    <property type="entry name" value="regulator of nonsense transcripts 3B"/>
    <property type="match status" value="1"/>
</dbReference>
<dbReference type="GO" id="GO:0045727">
    <property type="term" value="P:positive regulation of translation"/>
    <property type="evidence" value="ECO:0007669"/>
    <property type="project" value="TreeGrafter"/>
</dbReference>
<accession>A0A8K0NXX7</accession>
<evidence type="ECO:0000313" key="8">
    <source>
        <dbReference type="Proteomes" id="UP000792457"/>
    </source>
</evidence>
<evidence type="ECO:0000256" key="2">
    <source>
        <dbReference type="ARBA" id="ARBA00005991"/>
    </source>
</evidence>
<dbReference type="GO" id="GO:0005737">
    <property type="term" value="C:cytoplasm"/>
    <property type="evidence" value="ECO:0007669"/>
    <property type="project" value="TreeGrafter"/>
</dbReference>
<comment type="similarity">
    <text evidence="2">Belongs to the RENT3 family.</text>
</comment>
<dbReference type="InterPro" id="IPR012677">
    <property type="entry name" value="Nucleotide-bd_a/b_plait_sf"/>
</dbReference>
<dbReference type="GO" id="GO:0005730">
    <property type="term" value="C:nucleolus"/>
    <property type="evidence" value="ECO:0007669"/>
    <property type="project" value="TreeGrafter"/>
</dbReference>
<comment type="subcellular location">
    <subcellularLocation>
        <location evidence="1">Nucleus</location>
    </subcellularLocation>
</comment>
<dbReference type="PANTHER" id="PTHR13112:SF0">
    <property type="entry name" value="FI21285P1"/>
    <property type="match status" value="1"/>
</dbReference>
<reference evidence="7" key="2">
    <citation type="submission" date="2017-10" db="EMBL/GenBank/DDBJ databases">
        <title>Ladona fulva Genome sequencing and assembly.</title>
        <authorList>
            <person name="Murali S."/>
            <person name="Richards S."/>
            <person name="Bandaranaike D."/>
            <person name="Bellair M."/>
            <person name="Blankenburg K."/>
            <person name="Chao H."/>
            <person name="Dinh H."/>
            <person name="Doddapaneni H."/>
            <person name="Dugan-Rocha S."/>
            <person name="Elkadiri S."/>
            <person name="Gnanaolivu R."/>
            <person name="Hernandez B."/>
            <person name="Skinner E."/>
            <person name="Javaid M."/>
            <person name="Lee S."/>
            <person name="Li M."/>
            <person name="Ming W."/>
            <person name="Munidasa M."/>
            <person name="Muniz J."/>
            <person name="Nguyen L."/>
            <person name="Hughes D."/>
            <person name="Osuji N."/>
            <person name="Pu L.-L."/>
            <person name="Puazo M."/>
            <person name="Qu C."/>
            <person name="Quiroz J."/>
            <person name="Raj R."/>
            <person name="Weissenberger G."/>
            <person name="Xin Y."/>
            <person name="Zou X."/>
            <person name="Han Y."/>
            <person name="Worley K."/>
            <person name="Muzny D."/>
            <person name="Gibbs R."/>
        </authorList>
    </citation>
    <scope>NUCLEOTIDE SEQUENCE</scope>
    <source>
        <strain evidence="7">Sampled in the wild</strain>
    </source>
</reference>
<dbReference type="GO" id="GO:0000184">
    <property type="term" value="P:nuclear-transcribed mRNA catabolic process, nonsense-mediated decay"/>
    <property type="evidence" value="ECO:0007669"/>
    <property type="project" value="UniProtKB-KW"/>
</dbReference>
<feature type="compositionally biased region" description="Basic and acidic residues" evidence="5">
    <location>
        <begin position="16"/>
        <end position="25"/>
    </location>
</feature>
<dbReference type="InterPro" id="IPR039722">
    <property type="entry name" value="Upf3"/>
</dbReference>
<dbReference type="Proteomes" id="UP000792457">
    <property type="component" value="Unassembled WGS sequence"/>
</dbReference>
<feature type="domain" description="UPF3" evidence="6">
    <location>
        <begin position="36"/>
        <end position="166"/>
    </location>
</feature>
<feature type="compositionally biased region" description="Polar residues" evidence="5">
    <location>
        <begin position="1"/>
        <end position="15"/>
    </location>
</feature>
<keyword evidence="4" id="KW-0539">Nucleus</keyword>
<dbReference type="SUPFAM" id="SSF54928">
    <property type="entry name" value="RNA-binding domain, RBD"/>
    <property type="match status" value="1"/>
</dbReference>
<dbReference type="Gene3D" id="3.30.70.330">
    <property type="match status" value="1"/>
</dbReference>
<feature type="region of interest" description="Disordered" evidence="5">
    <location>
        <begin position="1"/>
        <end position="31"/>
    </location>
</feature>
<evidence type="ECO:0000256" key="3">
    <source>
        <dbReference type="ARBA" id="ARBA00023161"/>
    </source>
</evidence>
<dbReference type="InterPro" id="IPR035979">
    <property type="entry name" value="RBD_domain_sf"/>
</dbReference>
<comment type="caution">
    <text evidence="7">The sequence shown here is derived from an EMBL/GenBank/DDBJ whole genome shotgun (WGS) entry which is preliminary data.</text>
</comment>
<dbReference type="PANTHER" id="PTHR13112">
    <property type="entry name" value="UPF3 REGULATOR OF NONSENSE TRANSCRIPTS-LIKE PROTEIN"/>
    <property type="match status" value="1"/>
</dbReference>
<name>A0A8K0NXX7_LADFU</name>
<gene>
    <name evidence="7" type="ORF">J437_LFUL005594</name>
</gene>
<dbReference type="InterPro" id="IPR005120">
    <property type="entry name" value="UPF3_dom"/>
</dbReference>
<dbReference type="EMBL" id="KZ308254">
    <property type="protein sequence ID" value="KAG8225787.1"/>
    <property type="molecule type" value="Genomic_DNA"/>
</dbReference>
<evidence type="ECO:0000259" key="6">
    <source>
        <dbReference type="Pfam" id="PF03467"/>
    </source>
</evidence>
<keyword evidence="8" id="KW-1185">Reference proteome</keyword>
<evidence type="ECO:0000256" key="1">
    <source>
        <dbReference type="ARBA" id="ARBA00004123"/>
    </source>
</evidence>
<protein>
    <recommendedName>
        <fullName evidence="6">UPF3 domain-containing protein</fullName>
    </recommendedName>
</protein>
<dbReference type="AlphaFoldDB" id="A0A8K0NXX7"/>
<organism evidence="7 8">
    <name type="scientific">Ladona fulva</name>
    <name type="common">Scarce chaser dragonfly</name>
    <name type="synonym">Libellula fulva</name>
    <dbReference type="NCBI Taxonomy" id="123851"/>
    <lineage>
        <taxon>Eukaryota</taxon>
        <taxon>Metazoa</taxon>
        <taxon>Ecdysozoa</taxon>
        <taxon>Arthropoda</taxon>
        <taxon>Hexapoda</taxon>
        <taxon>Insecta</taxon>
        <taxon>Pterygota</taxon>
        <taxon>Palaeoptera</taxon>
        <taxon>Odonata</taxon>
        <taxon>Epiprocta</taxon>
        <taxon>Anisoptera</taxon>
        <taxon>Libelluloidea</taxon>
        <taxon>Libellulidae</taxon>
        <taxon>Ladona</taxon>
    </lineage>
</organism>
<reference evidence="7" key="1">
    <citation type="submission" date="2013-04" db="EMBL/GenBank/DDBJ databases">
        <authorList>
            <person name="Qu J."/>
            <person name="Murali S.C."/>
            <person name="Bandaranaike D."/>
            <person name="Bellair M."/>
            <person name="Blankenburg K."/>
            <person name="Chao H."/>
            <person name="Dinh H."/>
            <person name="Doddapaneni H."/>
            <person name="Downs B."/>
            <person name="Dugan-Rocha S."/>
            <person name="Elkadiri S."/>
            <person name="Gnanaolivu R.D."/>
            <person name="Hernandez B."/>
            <person name="Javaid M."/>
            <person name="Jayaseelan J.C."/>
            <person name="Lee S."/>
            <person name="Li M."/>
            <person name="Ming W."/>
            <person name="Munidasa M."/>
            <person name="Muniz J."/>
            <person name="Nguyen L."/>
            <person name="Ongeri F."/>
            <person name="Osuji N."/>
            <person name="Pu L.-L."/>
            <person name="Puazo M."/>
            <person name="Qu C."/>
            <person name="Quiroz J."/>
            <person name="Raj R."/>
            <person name="Weissenberger G."/>
            <person name="Xin Y."/>
            <person name="Zou X."/>
            <person name="Han Y."/>
            <person name="Richards S."/>
            <person name="Worley K."/>
            <person name="Muzny D."/>
            <person name="Gibbs R."/>
        </authorList>
    </citation>
    <scope>NUCLEOTIDE SEQUENCE</scope>
    <source>
        <strain evidence="7">Sampled in the wild</strain>
    </source>
</reference>
<keyword evidence="3" id="KW-0866">Nonsense-mediated mRNA decay</keyword>
<evidence type="ECO:0000313" key="7">
    <source>
        <dbReference type="EMBL" id="KAG8225787.1"/>
    </source>
</evidence>